<dbReference type="AlphaFoldDB" id="A0A3B1E8H0"/>
<dbReference type="Gene3D" id="3.60.21.10">
    <property type="match status" value="1"/>
</dbReference>
<gene>
    <name evidence="1" type="ORF">MNBD_PLANCTO03-189</name>
</gene>
<protein>
    <recommendedName>
        <fullName evidence="2">Calcineurin-like phosphoesterase domain-containing protein</fullName>
    </recommendedName>
</protein>
<dbReference type="SUPFAM" id="SSF56300">
    <property type="entry name" value="Metallo-dependent phosphatases"/>
    <property type="match status" value="1"/>
</dbReference>
<name>A0A3B1E8H0_9ZZZZ</name>
<reference evidence="1" key="1">
    <citation type="submission" date="2018-06" db="EMBL/GenBank/DDBJ databases">
        <authorList>
            <person name="Zhirakovskaya E."/>
        </authorList>
    </citation>
    <scope>NUCLEOTIDE SEQUENCE</scope>
</reference>
<sequence>MPGVNVQDAGEVVDLFHEAARASREASCRQGSVEVIEGPGTLLATGDLHDNPFHLNRLVELVGLDGPPVCAEGSVAGETGVGESAEDDLPRHITFHEVIHSDRLLNGLDLSYRALARIAELKIKAPERVHMLLANHELAQVVGAGIVKDGVRCVEAFNDGLGYVFGDDWERVSAALGEFIMAMPLALRCVTPRGDILCAHSLPATGSMARFDATILSRELTEDDYAPRVGSAHLMVWGRGYDAEQMEDLVERWGVNLFVLGHEKADNGYLIVPPCAVVLNSDHERGVYLPIDLAQPPTLGEIPSLVRPLGGGA</sequence>
<organism evidence="1">
    <name type="scientific">hydrothermal vent metagenome</name>
    <dbReference type="NCBI Taxonomy" id="652676"/>
    <lineage>
        <taxon>unclassified sequences</taxon>
        <taxon>metagenomes</taxon>
        <taxon>ecological metagenomes</taxon>
    </lineage>
</organism>
<evidence type="ECO:0000313" key="1">
    <source>
        <dbReference type="EMBL" id="VAX41337.1"/>
    </source>
</evidence>
<evidence type="ECO:0008006" key="2">
    <source>
        <dbReference type="Google" id="ProtNLM"/>
    </source>
</evidence>
<proteinExistence type="predicted"/>
<dbReference type="InterPro" id="IPR029052">
    <property type="entry name" value="Metallo-depent_PP-like"/>
</dbReference>
<dbReference type="EMBL" id="UOGK01000526">
    <property type="protein sequence ID" value="VAX41337.1"/>
    <property type="molecule type" value="Genomic_DNA"/>
</dbReference>
<accession>A0A3B1E8H0</accession>